<dbReference type="AlphaFoldDB" id="A0AAN6U163"/>
<sequence length="196" mass="21851">MSFPLASLATKREPSLQQAAESRQPDSTACPKHHHPVLADSKHYQTALGGAPRHRPQQSVKDFRTSAKPRAQRTNTKLLPRDGVACLDTPYGDAPSIGECQRLCEHFLGQHTHVVTLNPVHMITYWTGNAMFGLANLDPCNARSVQHGVLRLWCSDMLERCIANEMDGYYDAESYHMAAALTGDEAMPPYYFDDHC</sequence>
<dbReference type="Proteomes" id="UP001302602">
    <property type="component" value="Unassembled WGS sequence"/>
</dbReference>
<evidence type="ECO:0000313" key="2">
    <source>
        <dbReference type="EMBL" id="KAK4124060.1"/>
    </source>
</evidence>
<evidence type="ECO:0000256" key="1">
    <source>
        <dbReference type="SAM" id="MobiDB-lite"/>
    </source>
</evidence>
<feature type="compositionally biased region" description="Polar residues" evidence="1">
    <location>
        <begin position="15"/>
        <end position="27"/>
    </location>
</feature>
<feature type="region of interest" description="Disordered" evidence="1">
    <location>
        <begin position="47"/>
        <end position="75"/>
    </location>
</feature>
<comment type="caution">
    <text evidence="2">The sequence shown here is derived from an EMBL/GenBank/DDBJ whole genome shotgun (WGS) entry which is preliminary data.</text>
</comment>
<dbReference type="GeneID" id="87829756"/>
<keyword evidence="3" id="KW-1185">Reference proteome</keyword>
<accession>A0AAN6U163</accession>
<reference evidence="2" key="2">
    <citation type="submission" date="2023-05" db="EMBL/GenBank/DDBJ databases">
        <authorList>
            <consortium name="Lawrence Berkeley National Laboratory"/>
            <person name="Steindorff A."/>
            <person name="Hensen N."/>
            <person name="Bonometti L."/>
            <person name="Westerberg I."/>
            <person name="Brannstrom I.O."/>
            <person name="Guillou S."/>
            <person name="Cros-Aarteil S."/>
            <person name="Calhoun S."/>
            <person name="Haridas S."/>
            <person name="Kuo A."/>
            <person name="Mondo S."/>
            <person name="Pangilinan J."/>
            <person name="Riley R."/>
            <person name="Labutti K."/>
            <person name="Andreopoulos B."/>
            <person name="Lipzen A."/>
            <person name="Chen C."/>
            <person name="Yanf M."/>
            <person name="Daum C."/>
            <person name="Ng V."/>
            <person name="Clum A."/>
            <person name="Ohm R."/>
            <person name="Martin F."/>
            <person name="Silar P."/>
            <person name="Natvig D."/>
            <person name="Lalanne C."/>
            <person name="Gautier V."/>
            <person name="Ament-Velasquez S.L."/>
            <person name="Kruys A."/>
            <person name="Hutchinson M.I."/>
            <person name="Powell A.J."/>
            <person name="Barry K."/>
            <person name="Miller A.N."/>
            <person name="Grigoriev I.V."/>
            <person name="Debuchy R."/>
            <person name="Gladieux P."/>
            <person name="Thoren M.H."/>
            <person name="Johannesson H."/>
        </authorList>
    </citation>
    <scope>NUCLEOTIDE SEQUENCE</scope>
    <source>
        <strain evidence="2">CBS 731.68</strain>
    </source>
</reference>
<proteinExistence type="predicted"/>
<name>A0AAN6U163_9PEZI</name>
<dbReference type="EMBL" id="MU853228">
    <property type="protein sequence ID" value="KAK4124060.1"/>
    <property type="molecule type" value="Genomic_DNA"/>
</dbReference>
<gene>
    <name evidence="2" type="ORF">N657DRAFT_645679</name>
</gene>
<feature type="region of interest" description="Disordered" evidence="1">
    <location>
        <begin position="1"/>
        <end position="35"/>
    </location>
</feature>
<evidence type="ECO:0000313" key="3">
    <source>
        <dbReference type="Proteomes" id="UP001302602"/>
    </source>
</evidence>
<protein>
    <submittedName>
        <fullName evidence="2">Uncharacterized protein</fullName>
    </submittedName>
</protein>
<reference evidence="2" key="1">
    <citation type="journal article" date="2023" name="Mol. Phylogenet. Evol.">
        <title>Genome-scale phylogeny and comparative genomics of the fungal order Sordariales.</title>
        <authorList>
            <person name="Hensen N."/>
            <person name="Bonometti L."/>
            <person name="Westerberg I."/>
            <person name="Brannstrom I.O."/>
            <person name="Guillou S."/>
            <person name="Cros-Aarteil S."/>
            <person name="Calhoun S."/>
            <person name="Haridas S."/>
            <person name="Kuo A."/>
            <person name="Mondo S."/>
            <person name="Pangilinan J."/>
            <person name="Riley R."/>
            <person name="LaButti K."/>
            <person name="Andreopoulos B."/>
            <person name="Lipzen A."/>
            <person name="Chen C."/>
            <person name="Yan M."/>
            <person name="Daum C."/>
            <person name="Ng V."/>
            <person name="Clum A."/>
            <person name="Steindorff A."/>
            <person name="Ohm R.A."/>
            <person name="Martin F."/>
            <person name="Silar P."/>
            <person name="Natvig D.O."/>
            <person name="Lalanne C."/>
            <person name="Gautier V."/>
            <person name="Ament-Velasquez S.L."/>
            <person name="Kruys A."/>
            <person name="Hutchinson M.I."/>
            <person name="Powell A.J."/>
            <person name="Barry K."/>
            <person name="Miller A.N."/>
            <person name="Grigoriev I.V."/>
            <person name="Debuchy R."/>
            <person name="Gladieux P."/>
            <person name="Hiltunen Thoren M."/>
            <person name="Johannesson H."/>
        </authorList>
    </citation>
    <scope>NUCLEOTIDE SEQUENCE</scope>
    <source>
        <strain evidence="2">CBS 731.68</strain>
    </source>
</reference>
<dbReference type="RefSeq" id="XP_062647831.1">
    <property type="nucleotide sequence ID" value="XM_062792987.1"/>
</dbReference>
<organism evidence="2 3">
    <name type="scientific">Parathielavia appendiculata</name>
    <dbReference type="NCBI Taxonomy" id="2587402"/>
    <lineage>
        <taxon>Eukaryota</taxon>
        <taxon>Fungi</taxon>
        <taxon>Dikarya</taxon>
        <taxon>Ascomycota</taxon>
        <taxon>Pezizomycotina</taxon>
        <taxon>Sordariomycetes</taxon>
        <taxon>Sordariomycetidae</taxon>
        <taxon>Sordariales</taxon>
        <taxon>Chaetomiaceae</taxon>
        <taxon>Parathielavia</taxon>
    </lineage>
</organism>